<dbReference type="InterPro" id="IPR009936">
    <property type="entry name" value="DUF1468"/>
</dbReference>
<evidence type="ECO:0000259" key="2">
    <source>
        <dbReference type="Pfam" id="PF07331"/>
    </source>
</evidence>
<reference evidence="3 4" key="1">
    <citation type="journal article" date="2015" name="Antonie Van Leeuwenhoek">
        <title>Oceanobacillus bengalensis sp. nov., a bacterium isolated from seawater of the Bay of Bengal.</title>
        <authorList>
            <person name="Yongchang O."/>
            <person name="Xiang W."/>
            <person name="Wang G."/>
        </authorList>
    </citation>
    <scope>NUCLEOTIDE SEQUENCE [LARGE SCALE GENOMIC DNA]</scope>
    <source>
        <strain evidence="3 4">MCCC 1K00260</strain>
    </source>
</reference>
<organism evidence="3 4">
    <name type="scientific">Oceanobacillus bengalensis</name>
    <dbReference type="NCBI Taxonomy" id="1435466"/>
    <lineage>
        <taxon>Bacteria</taxon>
        <taxon>Bacillati</taxon>
        <taxon>Bacillota</taxon>
        <taxon>Bacilli</taxon>
        <taxon>Bacillales</taxon>
        <taxon>Bacillaceae</taxon>
        <taxon>Oceanobacillus</taxon>
    </lineage>
</organism>
<dbReference type="Proteomes" id="UP000281813">
    <property type="component" value="Unassembled WGS sequence"/>
</dbReference>
<accession>A0A494YX07</accession>
<feature type="domain" description="DUF1468" evidence="2">
    <location>
        <begin position="10"/>
        <end position="148"/>
    </location>
</feature>
<keyword evidence="1" id="KW-0472">Membrane</keyword>
<keyword evidence="1" id="KW-0812">Transmembrane</keyword>
<feature type="transmembrane region" description="Helical" evidence="1">
    <location>
        <begin position="121"/>
        <end position="139"/>
    </location>
</feature>
<evidence type="ECO:0000256" key="1">
    <source>
        <dbReference type="SAM" id="Phobius"/>
    </source>
</evidence>
<name>A0A494YX07_9BACI</name>
<protein>
    <submittedName>
        <fullName evidence="3">Tripartite tricarboxylate transporter TctB family protein</fullName>
    </submittedName>
</protein>
<dbReference type="AlphaFoldDB" id="A0A494YX07"/>
<dbReference type="EMBL" id="RBZO01000018">
    <property type="protein sequence ID" value="RKQ14749.1"/>
    <property type="molecule type" value="Genomic_DNA"/>
</dbReference>
<feature type="transmembrane region" description="Helical" evidence="1">
    <location>
        <begin position="5"/>
        <end position="23"/>
    </location>
</feature>
<proteinExistence type="predicted"/>
<feature type="transmembrane region" description="Helical" evidence="1">
    <location>
        <begin position="82"/>
        <end position="115"/>
    </location>
</feature>
<feature type="transmembrane region" description="Helical" evidence="1">
    <location>
        <begin position="43"/>
        <end position="61"/>
    </location>
</feature>
<evidence type="ECO:0000313" key="3">
    <source>
        <dbReference type="EMBL" id="RKQ14749.1"/>
    </source>
</evidence>
<keyword evidence="1" id="KW-1133">Transmembrane helix</keyword>
<evidence type="ECO:0000313" key="4">
    <source>
        <dbReference type="Proteomes" id="UP000281813"/>
    </source>
</evidence>
<dbReference type="OrthoDB" id="2454096at2"/>
<keyword evidence="4" id="KW-1185">Reference proteome</keyword>
<gene>
    <name evidence="3" type="ORF">D8M05_11915</name>
</gene>
<dbReference type="Pfam" id="PF07331">
    <property type="entry name" value="TctB"/>
    <property type="match status" value="1"/>
</dbReference>
<comment type="caution">
    <text evidence="3">The sequence shown here is derived from an EMBL/GenBank/DDBJ whole genome shotgun (WGS) entry which is preliminary data.</text>
</comment>
<sequence>MLRRIAMRAIFSGILFIFSIYFTIKGFEYDYVNHSGQVGPGFFPLWIGILLVVFTGIAFFKDLKVVLKEKVSFRKPIHLNSILLLLAATFLFIALLNVLGAVIAMVLYVFAVLLILNRERLILNTIISVTVPMGTYLLLDVWLNAGFPTGIFGF</sequence>